<dbReference type="Gene3D" id="1.10.150.290">
    <property type="entry name" value="S-adenosyl-L-methionine-dependent methyltransferases"/>
    <property type="match status" value="1"/>
</dbReference>
<comment type="catalytic activity">
    <reaction evidence="5">
        <text>trans-aconitate + S-adenosyl-L-methionine = (E)-3-(methoxycarbonyl)pent-2-enedioate + S-adenosyl-L-homocysteine</text>
        <dbReference type="Rhea" id="RHEA:14969"/>
        <dbReference type="ChEBI" id="CHEBI:15708"/>
        <dbReference type="ChEBI" id="CHEBI:57470"/>
        <dbReference type="ChEBI" id="CHEBI:57856"/>
        <dbReference type="ChEBI" id="CHEBI:59789"/>
        <dbReference type="EC" id="2.1.1.144"/>
    </reaction>
</comment>
<keyword evidence="3 5" id="KW-0808">Transferase</keyword>
<dbReference type="Proteomes" id="UP000037315">
    <property type="component" value="Unassembled WGS sequence"/>
</dbReference>
<keyword evidence="1 5" id="KW-0963">Cytoplasm</keyword>
<dbReference type="GO" id="GO:0005737">
    <property type="term" value="C:cytoplasm"/>
    <property type="evidence" value="ECO:0007669"/>
    <property type="project" value="UniProtKB-SubCell"/>
</dbReference>
<accession>A0A0J8VPT4</accession>
<comment type="caution">
    <text evidence="7">The sequence shown here is derived from an EMBL/GenBank/DDBJ whole genome shotgun (WGS) entry which is preliminary data.</text>
</comment>
<dbReference type="PANTHER" id="PTHR43861">
    <property type="entry name" value="TRANS-ACONITATE 2-METHYLTRANSFERASE-RELATED"/>
    <property type="match status" value="1"/>
</dbReference>
<dbReference type="NCBIfam" id="NF002463">
    <property type="entry name" value="PRK01683.1"/>
    <property type="match status" value="1"/>
</dbReference>
<dbReference type="RefSeq" id="WP_024558351.1">
    <property type="nucleotide sequence ID" value="NZ_LFEJ01000013.1"/>
</dbReference>
<dbReference type="OrthoDB" id="9795085at2"/>
<evidence type="ECO:0000259" key="6">
    <source>
        <dbReference type="Pfam" id="PF13649"/>
    </source>
</evidence>
<gene>
    <name evidence="5" type="primary">tam</name>
    <name evidence="7" type="ORF">ACH50_09455</name>
</gene>
<comment type="function">
    <text evidence="5">Catalyzes the S-adenosylmethionine monomethyl esterification of trans-aconitate.</text>
</comment>
<dbReference type="HAMAP" id="MF_00560">
    <property type="entry name" value="Tran_acon_Me_trans"/>
    <property type="match status" value="1"/>
</dbReference>
<reference evidence="7 8" key="1">
    <citation type="submission" date="2015-06" db="EMBL/GenBank/DDBJ databases">
        <title>Genome sequencing of Cronobacter sp. strain DJ34 isolated from petroleum contaminated sludge of Duliajan Oil Fields, Assam, India.</title>
        <authorList>
            <person name="Pal S."/>
            <person name="Banerjee T.D."/>
            <person name="Roy A."/>
            <person name="Sar P."/>
            <person name="Kazy S.K."/>
        </authorList>
    </citation>
    <scope>NUCLEOTIDE SEQUENCE [LARGE SCALE GENOMIC DNA]</scope>
    <source>
        <strain evidence="7 8">DJ34</strain>
    </source>
</reference>
<dbReference type="EMBL" id="LFEJ01000013">
    <property type="protein sequence ID" value="KMV34972.1"/>
    <property type="molecule type" value="Genomic_DNA"/>
</dbReference>
<dbReference type="PATRIC" id="fig|1656095.3.peg.4525"/>
<dbReference type="Gene3D" id="3.40.50.150">
    <property type="entry name" value="Vaccinia Virus protein VP39"/>
    <property type="match status" value="1"/>
</dbReference>
<dbReference type="InterPro" id="IPR029063">
    <property type="entry name" value="SAM-dependent_MTases_sf"/>
</dbReference>
<protein>
    <recommendedName>
        <fullName evidence="5">Trans-aconitate 2-methyltransferase</fullName>
        <ecNumber evidence="5">2.1.1.144</ecNumber>
    </recommendedName>
</protein>
<comment type="subcellular location">
    <subcellularLocation>
        <location evidence="5">Cytoplasm</location>
    </subcellularLocation>
</comment>
<keyword evidence="4 5" id="KW-0949">S-adenosyl-L-methionine</keyword>
<dbReference type="SUPFAM" id="SSF53335">
    <property type="entry name" value="S-adenosyl-L-methionine-dependent methyltransferases"/>
    <property type="match status" value="1"/>
</dbReference>
<proteinExistence type="inferred from homology"/>
<keyword evidence="2 5" id="KW-0489">Methyltransferase</keyword>
<dbReference type="AlphaFoldDB" id="A0A0J8VPT4"/>
<feature type="domain" description="Methyltransferase" evidence="6">
    <location>
        <begin position="38"/>
        <end position="125"/>
    </location>
</feature>
<keyword evidence="8" id="KW-1185">Reference proteome</keyword>
<name>A0A0J8VPT4_9ENTR</name>
<dbReference type="GO" id="GO:0032259">
    <property type="term" value="P:methylation"/>
    <property type="evidence" value="ECO:0007669"/>
    <property type="project" value="UniProtKB-KW"/>
</dbReference>
<dbReference type="GO" id="GO:0030798">
    <property type="term" value="F:trans-aconitate 2-methyltransferase activity"/>
    <property type="evidence" value="ECO:0007669"/>
    <property type="project" value="UniProtKB-UniRule"/>
</dbReference>
<evidence type="ECO:0000256" key="4">
    <source>
        <dbReference type="ARBA" id="ARBA00022691"/>
    </source>
</evidence>
<dbReference type="EC" id="2.1.1.144" evidence="5"/>
<evidence type="ECO:0000256" key="5">
    <source>
        <dbReference type="HAMAP-Rule" id="MF_00560"/>
    </source>
</evidence>
<dbReference type="PANTHER" id="PTHR43861:SF1">
    <property type="entry name" value="TRANS-ACONITATE 2-METHYLTRANSFERASE"/>
    <property type="match status" value="1"/>
</dbReference>
<evidence type="ECO:0000313" key="8">
    <source>
        <dbReference type="Proteomes" id="UP000037315"/>
    </source>
</evidence>
<comment type="similarity">
    <text evidence="5">Belongs to the methyltransferase superfamily. Tam family.</text>
</comment>
<evidence type="ECO:0000256" key="2">
    <source>
        <dbReference type="ARBA" id="ARBA00022603"/>
    </source>
</evidence>
<evidence type="ECO:0000256" key="1">
    <source>
        <dbReference type="ARBA" id="ARBA00022490"/>
    </source>
</evidence>
<organism evidence="7 8">
    <name type="scientific">Franconibacter pulveris</name>
    <dbReference type="NCBI Taxonomy" id="435910"/>
    <lineage>
        <taxon>Bacteria</taxon>
        <taxon>Pseudomonadati</taxon>
        <taxon>Pseudomonadota</taxon>
        <taxon>Gammaproteobacteria</taxon>
        <taxon>Enterobacterales</taxon>
        <taxon>Enterobacteriaceae</taxon>
        <taxon>Franconibacter</taxon>
    </lineage>
</organism>
<dbReference type="Pfam" id="PF13649">
    <property type="entry name" value="Methyltransf_25"/>
    <property type="match status" value="1"/>
</dbReference>
<dbReference type="CDD" id="cd02440">
    <property type="entry name" value="AdoMet_MTases"/>
    <property type="match status" value="1"/>
</dbReference>
<dbReference type="InterPro" id="IPR023506">
    <property type="entry name" value="Trans-aconitate_MeTrfase"/>
</dbReference>
<evidence type="ECO:0000313" key="7">
    <source>
        <dbReference type="EMBL" id="KMV34972.1"/>
    </source>
</evidence>
<dbReference type="InterPro" id="IPR023149">
    <property type="entry name" value="Trans_acon_MeTrfase_C"/>
</dbReference>
<sequence length="252" mass="28631">MQDWNPELYMQFSAERTRPAQELVARIAARLNVKQAYDLGCGPGNSTELLRKAWPQANITGVDTSPAMLAKARRALPDCHFVEQDVLRWRPDEPADLIYANASLQWLPDHASLFPRLASLLAPQGVLAAQMPDNWQEPTHAAMRTVAKAMGMTVKEREPLLAVEAYYDLLSQAGCELDIWRTTYFHLMPSVDAIVEWLRATGLRPFLDALDETGQQHFLDRYRLLLSQHYLPRGDGRLLLAFPRLFIVAHKK</sequence>
<dbReference type="InterPro" id="IPR041698">
    <property type="entry name" value="Methyltransf_25"/>
</dbReference>
<dbReference type="STRING" id="1121863.GCA_000621185_01460"/>
<evidence type="ECO:0000256" key="3">
    <source>
        <dbReference type="ARBA" id="ARBA00022679"/>
    </source>
</evidence>